<dbReference type="OrthoDB" id="10006572at2759"/>
<feature type="compositionally biased region" description="Low complexity" evidence="7">
    <location>
        <begin position="384"/>
        <end position="393"/>
    </location>
</feature>
<feature type="region of interest" description="Disordered" evidence="7">
    <location>
        <begin position="147"/>
        <end position="166"/>
    </location>
</feature>
<dbReference type="PROSITE" id="PS51088">
    <property type="entry name" value="TEA_2"/>
    <property type="match status" value="1"/>
</dbReference>
<dbReference type="GO" id="GO:0000978">
    <property type="term" value="F:RNA polymerase II cis-regulatory region sequence-specific DNA binding"/>
    <property type="evidence" value="ECO:0007669"/>
    <property type="project" value="TreeGrafter"/>
</dbReference>
<dbReference type="EMBL" id="AACS02000004">
    <property type="protein sequence ID" value="EAU83076.1"/>
    <property type="molecule type" value="Genomic_DNA"/>
</dbReference>
<dbReference type="VEuPathDB" id="FungiDB:CC1G_11160"/>
<evidence type="ECO:0000259" key="8">
    <source>
        <dbReference type="PROSITE" id="PS51088"/>
    </source>
</evidence>
<comment type="subcellular location">
    <subcellularLocation>
        <location evidence="1">Nucleus</location>
    </subcellularLocation>
</comment>
<evidence type="ECO:0000256" key="4">
    <source>
        <dbReference type="ARBA" id="ARBA00023163"/>
    </source>
</evidence>
<dbReference type="OMA" id="REHTADW"/>
<dbReference type="GeneID" id="6015309"/>
<feature type="domain" description="TEA" evidence="8">
    <location>
        <begin position="58"/>
        <end position="134"/>
    </location>
</feature>
<dbReference type="InParanoid" id="A8P4B7"/>
<feature type="DNA-binding region" description="TEA" evidence="6">
    <location>
        <begin position="58"/>
        <end position="134"/>
    </location>
</feature>
<feature type="region of interest" description="Disordered" evidence="7">
    <location>
        <begin position="364"/>
        <end position="407"/>
    </location>
</feature>
<reference evidence="9 10" key="1">
    <citation type="journal article" date="2010" name="Proc. Natl. Acad. Sci. U.S.A.">
        <title>Insights into evolution of multicellular fungi from the assembled chromosomes of the mushroom Coprinopsis cinerea (Coprinus cinereus).</title>
        <authorList>
            <person name="Stajich J.E."/>
            <person name="Wilke S.K."/>
            <person name="Ahren D."/>
            <person name="Au C.H."/>
            <person name="Birren B.W."/>
            <person name="Borodovsky M."/>
            <person name="Burns C."/>
            <person name="Canback B."/>
            <person name="Casselton L.A."/>
            <person name="Cheng C.K."/>
            <person name="Deng J."/>
            <person name="Dietrich F.S."/>
            <person name="Fargo D.C."/>
            <person name="Farman M.L."/>
            <person name="Gathman A.C."/>
            <person name="Goldberg J."/>
            <person name="Guigo R."/>
            <person name="Hoegger P.J."/>
            <person name="Hooker J.B."/>
            <person name="Huggins A."/>
            <person name="James T.Y."/>
            <person name="Kamada T."/>
            <person name="Kilaru S."/>
            <person name="Kodira C."/>
            <person name="Kues U."/>
            <person name="Kupfer D."/>
            <person name="Kwan H.S."/>
            <person name="Lomsadze A."/>
            <person name="Li W."/>
            <person name="Lilly W.W."/>
            <person name="Ma L.J."/>
            <person name="Mackey A.J."/>
            <person name="Manning G."/>
            <person name="Martin F."/>
            <person name="Muraguchi H."/>
            <person name="Natvig D.O."/>
            <person name="Palmerini H."/>
            <person name="Ramesh M.A."/>
            <person name="Rehmeyer C.J."/>
            <person name="Roe B.A."/>
            <person name="Shenoy N."/>
            <person name="Stanke M."/>
            <person name="Ter-Hovhannisyan V."/>
            <person name="Tunlid A."/>
            <person name="Velagapudi R."/>
            <person name="Vision T.J."/>
            <person name="Zeng Q."/>
            <person name="Zolan M.E."/>
            <person name="Pukkila P.J."/>
        </authorList>
    </citation>
    <scope>NUCLEOTIDE SEQUENCE [LARGE SCALE GENOMIC DNA]</scope>
    <source>
        <strain evidence="10">Okayama-7 / 130 / ATCC MYA-4618 / FGSC 9003</strain>
    </source>
</reference>
<organism evidence="9 10">
    <name type="scientific">Coprinopsis cinerea (strain Okayama-7 / 130 / ATCC MYA-4618 / FGSC 9003)</name>
    <name type="common">Inky cap fungus</name>
    <name type="synonym">Hormographiella aspergillata</name>
    <dbReference type="NCBI Taxonomy" id="240176"/>
    <lineage>
        <taxon>Eukaryota</taxon>
        <taxon>Fungi</taxon>
        <taxon>Dikarya</taxon>
        <taxon>Basidiomycota</taxon>
        <taxon>Agaricomycotina</taxon>
        <taxon>Agaricomycetes</taxon>
        <taxon>Agaricomycetidae</taxon>
        <taxon>Agaricales</taxon>
        <taxon>Agaricineae</taxon>
        <taxon>Psathyrellaceae</taxon>
        <taxon>Coprinopsis</taxon>
    </lineage>
</organism>
<evidence type="ECO:0000256" key="1">
    <source>
        <dbReference type="ARBA" id="ARBA00004123"/>
    </source>
</evidence>
<dbReference type="RefSeq" id="XP_001838717.1">
    <property type="nucleotide sequence ID" value="XM_001838665.2"/>
</dbReference>
<dbReference type="InterPro" id="IPR050937">
    <property type="entry name" value="TEC1_TEAD_TF"/>
</dbReference>
<dbReference type="AlphaFoldDB" id="A8P4B7"/>
<evidence type="ECO:0000256" key="5">
    <source>
        <dbReference type="ARBA" id="ARBA00023242"/>
    </source>
</evidence>
<accession>A8P4B7</accession>
<comment type="similarity">
    <text evidence="2">Belongs to the TEC1 family.</text>
</comment>
<dbReference type="Gene3D" id="6.10.20.40">
    <property type="entry name" value="TEA/ATTS domain"/>
    <property type="match status" value="1"/>
</dbReference>
<dbReference type="GO" id="GO:0005634">
    <property type="term" value="C:nucleus"/>
    <property type="evidence" value="ECO:0007669"/>
    <property type="project" value="UniProtKB-SubCell"/>
</dbReference>
<dbReference type="GO" id="GO:0000981">
    <property type="term" value="F:DNA-binding transcription factor activity, RNA polymerase II-specific"/>
    <property type="evidence" value="ECO:0007669"/>
    <property type="project" value="TreeGrafter"/>
</dbReference>
<dbReference type="SMART" id="SM00426">
    <property type="entry name" value="TEA"/>
    <property type="match status" value="1"/>
</dbReference>
<keyword evidence="4" id="KW-0804">Transcription</keyword>
<dbReference type="PANTHER" id="PTHR11834:SF0">
    <property type="entry name" value="PROTEIN SCALLOPED"/>
    <property type="match status" value="1"/>
</dbReference>
<protein>
    <recommendedName>
        <fullName evidence="8">TEA domain-containing protein</fullName>
    </recommendedName>
</protein>
<dbReference type="KEGG" id="cci:CC1G_11160"/>
<dbReference type="Proteomes" id="UP000001861">
    <property type="component" value="Unassembled WGS sequence"/>
</dbReference>
<gene>
    <name evidence="9" type="ORF">CC1G_11160</name>
</gene>
<dbReference type="eggNOG" id="ENOG502SPQ9">
    <property type="taxonomic scope" value="Eukaryota"/>
</dbReference>
<dbReference type="PANTHER" id="PTHR11834">
    <property type="entry name" value="TRANSCRIPTIONAL ENHANCER FACTOR TEF RELATED"/>
    <property type="match status" value="1"/>
</dbReference>
<comment type="caution">
    <text evidence="9">The sequence shown here is derived from an EMBL/GenBank/DDBJ whole genome shotgun (WGS) entry which is preliminary data.</text>
</comment>
<dbReference type="GO" id="GO:0005667">
    <property type="term" value="C:transcription regulator complex"/>
    <property type="evidence" value="ECO:0007669"/>
    <property type="project" value="TreeGrafter"/>
</dbReference>
<evidence type="ECO:0000256" key="6">
    <source>
        <dbReference type="PROSITE-ProRule" id="PRU00505"/>
    </source>
</evidence>
<dbReference type="InterPro" id="IPR000818">
    <property type="entry name" value="TEA/ATTS_dom"/>
</dbReference>
<evidence type="ECO:0000313" key="10">
    <source>
        <dbReference type="Proteomes" id="UP000001861"/>
    </source>
</evidence>
<evidence type="ECO:0000256" key="3">
    <source>
        <dbReference type="ARBA" id="ARBA00023015"/>
    </source>
</evidence>
<evidence type="ECO:0000313" key="9">
    <source>
        <dbReference type="EMBL" id="EAU83076.1"/>
    </source>
</evidence>
<keyword evidence="10" id="KW-1185">Reference proteome</keyword>
<proteinExistence type="inferred from homology"/>
<sequence>MESGEWFPAAPGSAKGQQITFIAMSTVDDLSYSPSEGQKNRDAAQIAATGRRSWKTLKGKPEAVWPPALEGALIEALEEYRKIETRPTTSKHGVRYPMRNRFISDYIFEKTGKLRTAKQVGSRLQQLRDTCKDPKLYQLLGKVPAPECKTEASPTPSLSARELSSSPSLSDDKVVVYVQIELPGERHFGSGYPVPRLQFTPNDMNTPISLYLSPIHQHSSISSSGRHSPALAFFSNAIELFSPWPLVQETSWSVYKESNLIHRHTSVLRIESPSSHITTSGGQVYSCHLVPDFWQSLCEREDPNHITVVQVLRSYITSRDSNSLASAITMAPSSTAKEVSIVYHFNVPTDHGSKFRPTTATELHRPVPIHPSSSHLPRSHDSPHSSSPYPESSMGNQHSGYWPPHSGSYTLQSNRSLEYAASTSGLHWQTGFSQSPSVSGYSAHRSRMQDDFAGVPGYAGPRYEMNGDGGHAASLYAEPRTAAWGLNLGHSNDFARRETMMAYSLSGSSCY</sequence>
<keyword evidence="5" id="KW-0539">Nucleus</keyword>
<feature type="compositionally biased region" description="Low complexity" evidence="7">
    <location>
        <begin position="157"/>
        <end position="166"/>
    </location>
</feature>
<dbReference type="InterPro" id="IPR038096">
    <property type="entry name" value="TEA/ATTS_sf"/>
</dbReference>
<evidence type="ECO:0000256" key="2">
    <source>
        <dbReference type="ARBA" id="ARBA00008421"/>
    </source>
</evidence>
<keyword evidence="3" id="KW-0805">Transcription regulation</keyword>
<dbReference type="STRING" id="240176.A8P4B7"/>
<dbReference type="Pfam" id="PF01285">
    <property type="entry name" value="TEA"/>
    <property type="match status" value="1"/>
</dbReference>
<name>A8P4B7_COPC7</name>
<evidence type="ECO:0000256" key="7">
    <source>
        <dbReference type="SAM" id="MobiDB-lite"/>
    </source>
</evidence>